<keyword evidence="8 9" id="KW-0456">Lyase</keyword>
<comment type="pathway">
    <text evidence="9">Cofactor biosynthesis; ubiquinone biosynthesis.</text>
</comment>
<dbReference type="GO" id="GO:0031314">
    <property type="term" value="C:extrinsic component of mitochondrial inner membrane"/>
    <property type="evidence" value="ECO:0007669"/>
    <property type="project" value="UniProtKB-UniRule"/>
</dbReference>
<dbReference type="SUPFAM" id="SSF50249">
    <property type="entry name" value="Nucleic acid-binding proteins"/>
    <property type="match status" value="1"/>
</dbReference>
<evidence type="ECO:0000256" key="9">
    <source>
        <dbReference type="HAMAP-Rule" id="MF_03111"/>
    </source>
</evidence>
<dbReference type="PANTHER" id="PTHR12922:SF7">
    <property type="entry name" value="UBIQUINONE BIOSYNTHESIS PROTEIN COQ4 HOMOLOG, MITOCHONDRIAL"/>
    <property type="match status" value="1"/>
</dbReference>
<dbReference type="Gene3D" id="2.40.50.140">
    <property type="entry name" value="Nucleic acid-binding proteins"/>
    <property type="match status" value="1"/>
</dbReference>
<evidence type="ECO:0000313" key="12">
    <source>
        <dbReference type="Proteomes" id="UP000594454"/>
    </source>
</evidence>
<dbReference type="InParanoid" id="A0A7R8UKA3"/>
<dbReference type="InterPro" id="IPR007715">
    <property type="entry name" value="Coq4"/>
</dbReference>
<keyword evidence="12" id="KW-1185">Reference proteome</keyword>
<comment type="similarity">
    <text evidence="9">Belongs to the COQ4 family.</text>
</comment>
<dbReference type="PANTHER" id="PTHR12922">
    <property type="entry name" value="UBIQUINONE BIOSYNTHESIS PROTEIN"/>
    <property type="match status" value="1"/>
</dbReference>
<comment type="function">
    <text evidence="9">Lyase that catalyzes the C1-decarboxylation of 4-hydroxy-3-methoxy-5-(all-trans-polyprenyl)benzoic acid into 2-methoxy-6-(all-trans-polyprenyl)phenol during ubiquinone biosynthesis.</text>
</comment>
<evidence type="ECO:0000256" key="8">
    <source>
        <dbReference type="ARBA" id="ARBA00023239"/>
    </source>
</evidence>
<feature type="binding site" evidence="9">
    <location>
        <position position="373"/>
    </location>
    <ligand>
        <name>Zn(2+)</name>
        <dbReference type="ChEBI" id="CHEBI:29105"/>
    </ligand>
</feature>
<feature type="compositionally biased region" description="Low complexity" evidence="10">
    <location>
        <begin position="112"/>
        <end position="185"/>
    </location>
</feature>
<dbReference type="AlphaFoldDB" id="A0A7R8UKA3"/>
<accession>A0A7R8UKA3</accession>
<keyword evidence="3 9" id="KW-0999">Mitochondrion inner membrane</keyword>
<dbReference type="GO" id="GO:0120539">
    <property type="term" value="F:4-hydroxy-3-methoxy-5-polyprenylbenzoate decarboxylase activity"/>
    <property type="evidence" value="ECO:0007669"/>
    <property type="project" value="UniProtKB-EC"/>
</dbReference>
<dbReference type="EC" id="4.1.1.130" evidence="9"/>
<organism evidence="11 12">
    <name type="scientific">Hermetia illucens</name>
    <name type="common">Black soldier fly</name>
    <dbReference type="NCBI Taxonomy" id="343691"/>
    <lineage>
        <taxon>Eukaryota</taxon>
        <taxon>Metazoa</taxon>
        <taxon>Ecdysozoa</taxon>
        <taxon>Arthropoda</taxon>
        <taxon>Hexapoda</taxon>
        <taxon>Insecta</taxon>
        <taxon>Pterygota</taxon>
        <taxon>Neoptera</taxon>
        <taxon>Endopterygota</taxon>
        <taxon>Diptera</taxon>
        <taxon>Brachycera</taxon>
        <taxon>Stratiomyomorpha</taxon>
        <taxon>Stratiomyidae</taxon>
        <taxon>Hermetiinae</taxon>
        <taxon>Hermetia</taxon>
    </lineage>
</organism>
<keyword evidence="1 9" id="KW-0831">Ubiquinone biosynthesis</keyword>
<comment type="catalytic activity">
    <reaction evidence="9">
        <text>a 4-hydroxy-3-methoxy-5-(all-trans-polyprenyl)benzoate + H(+) = a 2-methoxy-6-(all-trans-polyprenyl)phenol + CO2</text>
        <dbReference type="Rhea" id="RHEA:81179"/>
        <dbReference type="Rhea" id="RHEA-COMP:9551"/>
        <dbReference type="Rhea" id="RHEA-COMP:10931"/>
        <dbReference type="ChEBI" id="CHEBI:15378"/>
        <dbReference type="ChEBI" id="CHEBI:16526"/>
        <dbReference type="ChEBI" id="CHEBI:62731"/>
        <dbReference type="ChEBI" id="CHEBI:84443"/>
        <dbReference type="EC" id="4.1.1.130"/>
    </reaction>
</comment>
<keyword evidence="6 9" id="KW-0496">Mitochondrion</keyword>
<dbReference type="GO" id="GO:0008270">
    <property type="term" value="F:zinc ion binding"/>
    <property type="evidence" value="ECO:0007669"/>
    <property type="project" value="UniProtKB-UniRule"/>
</dbReference>
<keyword evidence="4 9" id="KW-0862">Zinc</keyword>
<keyword evidence="2 9" id="KW-0479">Metal-binding</keyword>
<sequence length="468" mass="52429">MFIVLEVGAATVTKENREVRNFKVADQTACINVSVWDEPGKLLVPGDIVRLTKGYASVWRHCLTLYSGKNGDIHKIGEFCLTFNEQLNMSEPKRMEQLQMNSQVSNPSQLIANNGSASNGNGIQSRPVTVSTTAPSSTTSVSSSQKLVQQQPPSQQRVQNSSETSKMSQSKGGSKSGRSNQGRSNVKGDRRCSVFMIQTYAAFILNSRYMNYVSTKSSTSAKFVTINMVEYQNGSTENVDEYTAEFLKNRIPLTGIQKTILSFGSSLTALLDPTRQDMIACLGETTGESALQNILTTMQNDEEGRQILAEKPRINTKTVNLEKLRQMPSNTLGYTYAKFLDDNQVTPDSRMEVRFIENSELAYVMTRYRECHDLIHAALGMPTNMLGEVAVKWVEAFNTGLPMCYGGAVFGAIRLRPKQRQQYLSKYLPWAITNGKNAKFLLSIYWEKRWEQDLAEMHKELSIKPFSK</sequence>
<feature type="region of interest" description="Disordered" evidence="10">
    <location>
        <begin position="108"/>
        <end position="187"/>
    </location>
</feature>
<comment type="subcellular location">
    <subcellularLocation>
        <location evidence="9">Mitochondrion inner membrane</location>
        <topology evidence="9">Peripheral membrane protein</topology>
        <orientation evidence="9">Matrix side</orientation>
    </subcellularLocation>
</comment>
<evidence type="ECO:0000256" key="3">
    <source>
        <dbReference type="ARBA" id="ARBA00022792"/>
    </source>
</evidence>
<dbReference type="EMBL" id="LR899010">
    <property type="protein sequence ID" value="CAD7082092.1"/>
    <property type="molecule type" value="Genomic_DNA"/>
</dbReference>
<dbReference type="InterPro" id="IPR012340">
    <property type="entry name" value="NA-bd_OB-fold"/>
</dbReference>
<evidence type="ECO:0000256" key="10">
    <source>
        <dbReference type="SAM" id="MobiDB-lite"/>
    </source>
</evidence>
<evidence type="ECO:0000256" key="1">
    <source>
        <dbReference type="ARBA" id="ARBA00022688"/>
    </source>
</evidence>
<reference evidence="11 12" key="1">
    <citation type="submission" date="2020-11" db="EMBL/GenBank/DDBJ databases">
        <authorList>
            <person name="Wallbank WR R."/>
            <person name="Pardo Diaz C."/>
            <person name="Kozak K."/>
            <person name="Martin S."/>
            <person name="Jiggins C."/>
            <person name="Moest M."/>
            <person name="Warren A I."/>
            <person name="Generalovic N T."/>
            <person name="Byers J.R.P. K."/>
            <person name="Montejo-Kovacevich G."/>
            <person name="Yen C E."/>
        </authorList>
    </citation>
    <scope>NUCLEOTIDE SEQUENCE [LARGE SCALE GENOMIC DNA]</scope>
</reference>
<evidence type="ECO:0000256" key="7">
    <source>
        <dbReference type="ARBA" id="ARBA00023136"/>
    </source>
</evidence>
<dbReference type="FunFam" id="2.40.50.140:FF:000072">
    <property type="entry name" value="SOSS complex subunit B2"/>
    <property type="match status" value="1"/>
</dbReference>
<evidence type="ECO:0000256" key="2">
    <source>
        <dbReference type="ARBA" id="ARBA00022723"/>
    </source>
</evidence>
<protein>
    <recommendedName>
        <fullName evidence="9">Ubiquinone biosynthesis protein COQ4 homolog, mitochondrial</fullName>
    </recommendedName>
    <alternativeName>
        <fullName evidence="9">4-hydroxy-3-methoxy-5-polyprenylbenzoate decarboxylase</fullName>
        <ecNumber evidence="9">4.1.1.130</ecNumber>
    </alternativeName>
    <alternativeName>
        <fullName evidence="9">Coenzyme Q biosynthesis protein 4 homolog</fullName>
    </alternativeName>
</protein>
<gene>
    <name evidence="11" type="ORF">HERILL_LOCUS5156</name>
</gene>
<dbReference type="Proteomes" id="UP000594454">
    <property type="component" value="Chromosome 2"/>
</dbReference>
<name>A0A7R8UKA3_HERIL</name>
<dbReference type="OrthoDB" id="295715at2759"/>
<proteinExistence type="inferred from homology"/>
<comment type="subunit">
    <text evidence="9">Component of a multi-subunit COQ enzyme complex.</text>
</comment>
<feature type="binding site" evidence="9">
    <location>
        <position position="388"/>
    </location>
    <ligand>
        <name>Zn(2+)</name>
        <dbReference type="ChEBI" id="CHEBI:29105"/>
    </ligand>
</feature>
<dbReference type="CDD" id="cd04491">
    <property type="entry name" value="SoSSB_OBF"/>
    <property type="match status" value="1"/>
</dbReference>
<dbReference type="HAMAP" id="MF_03111">
    <property type="entry name" value="Coq4"/>
    <property type="match status" value="1"/>
</dbReference>
<evidence type="ECO:0000256" key="5">
    <source>
        <dbReference type="ARBA" id="ARBA00023125"/>
    </source>
</evidence>
<keyword evidence="5" id="KW-0238">DNA-binding</keyword>
<dbReference type="InterPro" id="IPR027540">
    <property type="entry name" value="Coq4_euk"/>
</dbReference>
<dbReference type="GO" id="GO:0003677">
    <property type="term" value="F:DNA binding"/>
    <property type="evidence" value="ECO:0007669"/>
    <property type="project" value="UniProtKB-KW"/>
</dbReference>
<comment type="cofactor">
    <cofactor evidence="9">
        <name>Zn(2+)</name>
        <dbReference type="ChEBI" id="CHEBI:29105"/>
    </cofactor>
</comment>
<dbReference type="Pfam" id="PF05019">
    <property type="entry name" value="Coq4"/>
    <property type="match status" value="1"/>
</dbReference>
<evidence type="ECO:0000256" key="4">
    <source>
        <dbReference type="ARBA" id="ARBA00022833"/>
    </source>
</evidence>
<feature type="binding site" evidence="9">
    <location>
        <position position="372"/>
    </location>
    <ligand>
        <name>Zn(2+)</name>
        <dbReference type="ChEBI" id="CHEBI:29105"/>
    </ligand>
</feature>
<feature type="binding site" evidence="9">
    <location>
        <position position="376"/>
    </location>
    <ligand>
        <name>Zn(2+)</name>
        <dbReference type="ChEBI" id="CHEBI:29105"/>
    </ligand>
</feature>
<evidence type="ECO:0000313" key="11">
    <source>
        <dbReference type="EMBL" id="CAD7082092.1"/>
    </source>
</evidence>
<dbReference type="GO" id="GO:0005694">
    <property type="term" value="C:chromosome"/>
    <property type="evidence" value="ECO:0007669"/>
    <property type="project" value="UniProtKB-ARBA"/>
</dbReference>
<evidence type="ECO:0000256" key="6">
    <source>
        <dbReference type="ARBA" id="ARBA00023128"/>
    </source>
</evidence>
<dbReference type="UniPathway" id="UPA00232"/>
<keyword evidence="7 9" id="KW-0472">Membrane</keyword>